<dbReference type="RefSeq" id="WP_167208693.1">
    <property type="nucleotide sequence ID" value="NZ_JAASRO010000001.1"/>
</dbReference>
<evidence type="ECO:0000313" key="7">
    <source>
        <dbReference type="Proteomes" id="UP000555407"/>
    </source>
</evidence>
<evidence type="ECO:0000256" key="4">
    <source>
        <dbReference type="ARBA" id="ARBA00022691"/>
    </source>
</evidence>
<evidence type="ECO:0000256" key="3">
    <source>
        <dbReference type="ARBA" id="ARBA00022688"/>
    </source>
</evidence>
<dbReference type="GO" id="GO:0102208">
    <property type="term" value="F:2-polyprenyl-6-hydroxyphenol methylase activity"/>
    <property type="evidence" value="ECO:0007669"/>
    <property type="project" value="UniProtKB-EC"/>
</dbReference>
<dbReference type="GO" id="GO:0010420">
    <property type="term" value="F:polyprenyldihydroxybenzoate methyltransferase activity"/>
    <property type="evidence" value="ECO:0007669"/>
    <property type="project" value="InterPro"/>
</dbReference>
<comment type="caution">
    <text evidence="6">The sequence shown here is derived from an EMBL/GenBank/DDBJ whole genome shotgun (WGS) entry which is preliminary data.</text>
</comment>
<dbReference type="AlphaFoldDB" id="A0A7X5VBL9"/>
<dbReference type="EC" id="2.1.1.222" evidence="6"/>
<dbReference type="SUPFAM" id="SSF53335">
    <property type="entry name" value="S-adenosyl-L-methionine-dependent methyltransferases"/>
    <property type="match status" value="1"/>
</dbReference>
<dbReference type="PANTHER" id="PTHR43464:SF19">
    <property type="entry name" value="UBIQUINONE BIOSYNTHESIS O-METHYLTRANSFERASE, MITOCHONDRIAL"/>
    <property type="match status" value="1"/>
</dbReference>
<feature type="domain" description="Methyltransferase type 11" evidence="5">
    <location>
        <begin position="54"/>
        <end position="149"/>
    </location>
</feature>
<dbReference type="GO" id="GO:0061542">
    <property type="term" value="F:3-demethylubiquinol 3-O-methyltransferase activity"/>
    <property type="evidence" value="ECO:0007669"/>
    <property type="project" value="UniProtKB-EC"/>
</dbReference>
<dbReference type="CDD" id="cd02440">
    <property type="entry name" value="AdoMet_MTases"/>
    <property type="match status" value="1"/>
</dbReference>
<keyword evidence="7" id="KW-1185">Reference proteome</keyword>
<sequence>MGIDNQIYNRIGDSWWDEDNPLNMLHGSFTPGRFAYFRDVLKRTGRDPVGRLAVDIGSGGGFMAEEFARVGCRVVGVDPSEVSVRTALDHASASGLDARYVVATGEHLPLADESADVAYCCDVLEHVSDLDRVIGETARVLKPGGLYLFDTINRTFASKVLVIKVMQEWRLTRVVDTELHAWQMFIKPIELEEVLRRHGLRLGEITGLGTRANKLGVLRNFVRARRGGISVGQLSRALDVGQVKGTDVSYMGFATKPY</sequence>
<protein>
    <submittedName>
        <fullName evidence="6">2-polyprenyl-6-hydroxyphenyl methylase/3-demethylubiquinone-9 3-methyltransferase</fullName>
        <ecNumber evidence="6">2.1.1.222</ecNumber>
        <ecNumber evidence="6">2.1.1.64</ecNumber>
    </submittedName>
</protein>
<dbReference type="InterPro" id="IPR013216">
    <property type="entry name" value="Methyltransf_11"/>
</dbReference>
<dbReference type="EMBL" id="JAASRO010000001">
    <property type="protein sequence ID" value="NIK58138.1"/>
    <property type="molecule type" value="Genomic_DNA"/>
</dbReference>
<name>A0A7X5VBL9_9ACTN</name>
<dbReference type="EC" id="2.1.1.64" evidence="6"/>
<keyword evidence="6" id="KW-0830">Ubiquinone</keyword>
<dbReference type="Gene3D" id="3.40.50.150">
    <property type="entry name" value="Vaccinia Virus protein VP39"/>
    <property type="match status" value="1"/>
</dbReference>
<gene>
    <name evidence="6" type="ORF">BJY22_003855</name>
</gene>
<accession>A0A7X5VBL9</accession>
<evidence type="ECO:0000259" key="5">
    <source>
        <dbReference type="Pfam" id="PF08241"/>
    </source>
</evidence>
<dbReference type="Pfam" id="PF08241">
    <property type="entry name" value="Methyltransf_11"/>
    <property type="match status" value="1"/>
</dbReference>
<dbReference type="PANTHER" id="PTHR43464">
    <property type="entry name" value="METHYLTRANSFERASE"/>
    <property type="match status" value="1"/>
</dbReference>
<evidence type="ECO:0000313" key="6">
    <source>
        <dbReference type="EMBL" id="NIK58138.1"/>
    </source>
</evidence>
<reference evidence="6 7" key="1">
    <citation type="submission" date="2020-03" db="EMBL/GenBank/DDBJ databases">
        <title>Sequencing the genomes of 1000 actinobacteria strains.</title>
        <authorList>
            <person name="Klenk H.-P."/>
        </authorList>
    </citation>
    <scope>NUCLEOTIDE SEQUENCE [LARGE SCALE GENOMIC DNA]</scope>
    <source>
        <strain evidence="6 7">DSM 45490</strain>
    </source>
</reference>
<evidence type="ECO:0000256" key="2">
    <source>
        <dbReference type="ARBA" id="ARBA00022679"/>
    </source>
</evidence>
<evidence type="ECO:0000256" key="1">
    <source>
        <dbReference type="ARBA" id="ARBA00022603"/>
    </source>
</evidence>
<keyword evidence="3" id="KW-0831">Ubiquinone biosynthesis</keyword>
<dbReference type="InterPro" id="IPR029063">
    <property type="entry name" value="SAM-dependent_MTases_sf"/>
</dbReference>
<dbReference type="GO" id="GO:0032259">
    <property type="term" value="P:methylation"/>
    <property type="evidence" value="ECO:0007669"/>
    <property type="project" value="UniProtKB-KW"/>
</dbReference>
<keyword evidence="2 6" id="KW-0808">Transferase</keyword>
<proteinExistence type="predicted"/>
<keyword evidence="4" id="KW-0949">S-adenosyl-L-methionine</keyword>
<dbReference type="NCBIfam" id="TIGR01983">
    <property type="entry name" value="UbiG"/>
    <property type="match status" value="1"/>
</dbReference>
<dbReference type="InterPro" id="IPR010233">
    <property type="entry name" value="UbiG_MeTrfase"/>
</dbReference>
<dbReference type="Proteomes" id="UP000555407">
    <property type="component" value="Unassembled WGS sequence"/>
</dbReference>
<organism evidence="6 7">
    <name type="scientific">Kribbella shirazensis</name>
    <dbReference type="NCBI Taxonomy" id="1105143"/>
    <lineage>
        <taxon>Bacteria</taxon>
        <taxon>Bacillati</taxon>
        <taxon>Actinomycetota</taxon>
        <taxon>Actinomycetes</taxon>
        <taxon>Propionibacteriales</taxon>
        <taxon>Kribbellaceae</taxon>
        <taxon>Kribbella</taxon>
    </lineage>
</organism>
<keyword evidence="1 6" id="KW-0489">Methyltransferase</keyword>